<accession>A0A1F7SE28</accession>
<evidence type="ECO:0000313" key="8">
    <source>
        <dbReference type="EMBL" id="OGL51504.1"/>
    </source>
</evidence>
<dbReference type="GO" id="GO:0009432">
    <property type="term" value="P:SOS response"/>
    <property type="evidence" value="ECO:0007669"/>
    <property type="project" value="TreeGrafter"/>
</dbReference>
<dbReference type="AlphaFoldDB" id="A0A1F7SE28"/>
<dbReference type="PANTHER" id="PTHR11059:SF0">
    <property type="entry name" value="DNA REPAIR PROTEIN RECN"/>
    <property type="match status" value="1"/>
</dbReference>
<dbReference type="InterPro" id="IPR004604">
    <property type="entry name" value="DNA_recomb/repair_RecN"/>
</dbReference>
<reference evidence="8 9" key="1">
    <citation type="journal article" date="2016" name="Nat. Commun.">
        <title>Thousands of microbial genomes shed light on interconnected biogeochemical processes in an aquifer system.</title>
        <authorList>
            <person name="Anantharaman K."/>
            <person name="Brown C.T."/>
            <person name="Hug L.A."/>
            <person name="Sharon I."/>
            <person name="Castelle C.J."/>
            <person name="Probst A.J."/>
            <person name="Thomas B.C."/>
            <person name="Singh A."/>
            <person name="Wilkins M.J."/>
            <person name="Karaoz U."/>
            <person name="Brodie E.L."/>
            <person name="Williams K.H."/>
            <person name="Hubbard S.S."/>
            <person name="Banfield J.F."/>
        </authorList>
    </citation>
    <scope>NUCLEOTIDE SEQUENCE [LARGE SCALE GENOMIC DNA]</scope>
</reference>
<dbReference type="Proteomes" id="UP000178082">
    <property type="component" value="Unassembled WGS sequence"/>
</dbReference>
<dbReference type="EMBL" id="MGDI01000041">
    <property type="protein sequence ID" value="OGL51504.1"/>
    <property type="molecule type" value="Genomic_DNA"/>
</dbReference>
<dbReference type="GO" id="GO:0005524">
    <property type="term" value="F:ATP binding"/>
    <property type="evidence" value="ECO:0007669"/>
    <property type="project" value="UniProtKB-KW"/>
</dbReference>
<name>A0A1F7SE28_9BACT</name>
<evidence type="ECO:0000256" key="5">
    <source>
        <dbReference type="ARBA" id="ARBA00022840"/>
    </source>
</evidence>
<dbReference type="Gene3D" id="3.40.50.300">
    <property type="entry name" value="P-loop containing nucleotide triphosphate hydrolases"/>
    <property type="match status" value="1"/>
</dbReference>
<comment type="similarity">
    <text evidence="1">Belongs to the RecN family.</text>
</comment>
<evidence type="ECO:0000256" key="4">
    <source>
        <dbReference type="ARBA" id="ARBA00022763"/>
    </source>
</evidence>
<keyword evidence="6" id="KW-0234">DNA repair</keyword>
<gene>
    <name evidence="8" type="ORF">A3G31_03355</name>
</gene>
<keyword evidence="5" id="KW-0067">ATP-binding</keyword>
<dbReference type="SUPFAM" id="SSF52540">
    <property type="entry name" value="P-loop containing nucleoside triphosphate hydrolases"/>
    <property type="match status" value="1"/>
</dbReference>
<dbReference type="GO" id="GO:0006281">
    <property type="term" value="P:DNA repair"/>
    <property type="evidence" value="ECO:0007669"/>
    <property type="project" value="UniProtKB-KW"/>
</dbReference>
<evidence type="ECO:0000256" key="3">
    <source>
        <dbReference type="ARBA" id="ARBA00022741"/>
    </source>
</evidence>
<dbReference type="STRING" id="1817883.A3G31_03355"/>
<dbReference type="GO" id="GO:0043590">
    <property type="term" value="C:bacterial nucleoid"/>
    <property type="evidence" value="ECO:0007669"/>
    <property type="project" value="TreeGrafter"/>
</dbReference>
<protein>
    <recommendedName>
        <fullName evidence="2">DNA repair protein RecN</fullName>
    </recommendedName>
    <alternativeName>
        <fullName evidence="7">Recombination protein N</fullName>
    </alternativeName>
</protein>
<evidence type="ECO:0000256" key="6">
    <source>
        <dbReference type="ARBA" id="ARBA00023204"/>
    </source>
</evidence>
<dbReference type="PANTHER" id="PTHR11059">
    <property type="entry name" value="DNA REPAIR PROTEIN RECN"/>
    <property type="match status" value="1"/>
</dbReference>
<evidence type="ECO:0000313" key="9">
    <source>
        <dbReference type="Proteomes" id="UP000178082"/>
    </source>
</evidence>
<sequence>MLIFDEIDSGIGGAAAKVVGEKLKAVSKSRQVLCITHLPQIAGFADAHFKVSKSVIGSRTITKVEELDSRGRVEEIAKMLGGEKVTEISRKHAKEMLRVSE</sequence>
<keyword evidence="3" id="KW-0547">Nucleotide-binding</keyword>
<comment type="caution">
    <text evidence="8">The sequence shown here is derived from an EMBL/GenBank/DDBJ whole genome shotgun (WGS) entry which is preliminary data.</text>
</comment>
<proteinExistence type="inferred from homology"/>
<dbReference type="InterPro" id="IPR027417">
    <property type="entry name" value="P-loop_NTPase"/>
</dbReference>
<dbReference type="GO" id="GO:0006310">
    <property type="term" value="P:DNA recombination"/>
    <property type="evidence" value="ECO:0007669"/>
    <property type="project" value="InterPro"/>
</dbReference>
<organism evidence="8 9">
    <name type="scientific">Candidatus Schekmanbacteria bacterium RIFCSPLOWO2_12_FULL_38_15</name>
    <dbReference type="NCBI Taxonomy" id="1817883"/>
    <lineage>
        <taxon>Bacteria</taxon>
        <taxon>Candidatus Schekmaniibacteriota</taxon>
    </lineage>
</organism>
<evidence type="ECO:0000256" key="1">
    <source>
        <dbReference type="ARBA" id="ARBA00009441"/>
    </source>
</evidence>
<keyword evidence="4" id="KW-0227">DNA damage</keyword>
<evidence type="ECO:0000256" key="7">
    <source>
        <dbReference type="ARBA" id="ARBA00033408"/>
    </source>
</evidence>
<evidence type="ECO:0000256" key="2">
    <source>
        <dbReference type="ARBA" id="ARBA00021315"/>
    </source>
</evidence>